<protein>
    <submittedName>
        <fullName evidence="4">Uncharacterized protein</fullName>
    </submittedName>
</protein>
<dbReference type="Proteomes" id="UP001303889">
    <property type="component" value="Unassembled WGS sequence"/>
</dbReference>
<dbReference type="InterPro" id="IPR053214">
    <property type="entry name" value="LysM12-like"/>
</dbReference>
<organism evidence="4 5">
    <name type="scientific">Staphylotrichum tortipilum</name>
    <dbReference type="NCBI Taxonomy" id="2831512"/>
    <lineage>
        <taxon>Eukaryota</taxon>
        <taxon>Fungi</taxon>
        <taxon>Dikarya</taxon>
        <taxon>Ascomycota</taxon>
        <taxon>Pezizomycotina</taxon>
        <taxon>Sordariomycetes</taxon>
        <taxon>Sordariomycetidae</taxon>
        <taxon>Sordariales</taxon>
        <taxon>Chaetomiaceae</taxon>
        <taxon>Staphylotrichum</taxon>
    </lineage>
</organism>
<keyword evidence="1" id="KW-0147">Chitin-binding</keyword>
<proteinExistence type="predicted"/>
<sequence length="545" mass="57734">MVTFSWIAPAAGAAGLLVSAQGALANLQRPNHHHDGRAAPRDSIVPNLLARFRPVDTSRNGNWTKISCMDELSQHPYNHTAQERWRGLAADGAWNEAVRIWNTTGYSTEYSAFHVSVRDTFGVEGLCGRFEKTACDESLQCSHLEGLDAHLTGPGAVLVWNSLVTISAMHSGYIETLKEAANNFNNTAMRAIESTFAPVPGETANGTWPPLLAELINLGPLALLGPYAVSTLKLLPWFSDKPANVVKNTTMTLLRTSVAVAKTAPSSDERGAGAAWQLGSDDPGHAYFMIRAIHSWQDIAVLARDQQFNGTHPESVAILGEAMADGKLVEQAKWPVQLPFVPARPNLTAALAKTLFGFTIPALWRHSGTYAFVLDSGAPCDVDQPLAKYLDAATTNTTGACVDGKRYYLVHPGGSVSNGNGKFSAPPGLDKLPFYNNITTEDLIRGALRTWIPDGGNGTGAFADPTTNATAAGVMLDGEIPGPGVVRLPVCSAESAMRAWRAGPGANVTAVYPCAGPVTSAGGRVRYPGAAAAVVVLGLALFNTL</sequence>
<dbReference type="EMBL" id="MU855450">
    <property type="protein sequence ID" value="KAK3903406.1"/>
    <property type="molecule type" value="Genomic_DNA"/>
</dbReference>
<evidence type="ECO:0000256" key="1">
    <source>
        <dbReference type="ARBA" id="ARBA00022669"/>
    </source>
</evidence>
<comment type="caution">
    <text evidence="4">The sequence shown here is derived from an EMBL/GenBank/DDBJ whole genome shotgun (WGS) entry which is preliminary data.</text>
</comment>
<feature type="chain" id="PRO_5042822206" evidence="3">
    <location>
        <begin position="26"/>
        <end position="545"/>
    </location>
</feature>
<dbReference type="AlphaFoldDB" id="A0AAN6MM20"/>
<dbReference type="PANTHER" id="PTHR47700:SF1">
    <property type="entry name" value="CHITINASE"/>
    <property type="match status" value="1"/>
</dbReference>
<keyword evidence="2" id="KW-0843">Virulence</keyword>
<keyword evidence="3" id="KW-0732">Signal</keyword>
<dbReference type="PANTHER" id="PTHR47700">
    <property type="entry name" value="V CHITINASE, PUTATIVE (AFU_ORTHOLOGUE AFUA_6G13720)-RELATED"/>
    <property type="match status" value="1"/>
</dbReference>
<feature type="signal peptide" evidence="3">
    <location>
        <begin position="1"/>
        <end position="25"/>
    </location>
</feature>
<evidence type="ECO:0000313" key="5">
    <source>
        <dbReference type="Proteomes" id="UP001303889"/>
    </source>
</evidence>
<accession>A0AAN6MM20</accession>
<dbReference type="GO" id="GO:0008061">
    <property type="term" value="F:chitin binding"/>
    <property type="evidence" value="ECO:0007669"/>
    <property type="project" value="UniProtKB-KW"/>
</dbReference>
<reference evidence="4" key="2">
    <citation type="submission" date="2023-05" db="EMBL/GenBank/DDBJ databases">
        <authorList>
            <consortium name="Lawrence Berkeley National Laboratory"/>
            <person name="Steindorff A."/>
            <person name="Hensen N."/>
            <person name="Bonometti L."/>
            <person name="Westerberg I."/>
            <person name="Brannstrom I.O."/>
            <person name="Guillou S."/>
            <person name="Cros-Aarteil S."/>
            <person name="Calhoun S."/>
            <person name="Haridas S."/>
            <person name="Kuo A."/>
            <person name="Mondo S."/>
            <person name="Pangilinan J."/>
            <person name="Riley R."/>
            <person name="Labutti K."/>
            <person name="Andreopoulos B."/>
            <person name="Lipzen A."/>
            <person name="Chen C."/>
            <person name="Yanf M."/>
            <person name="Daum C."/>
            <person name="Ng V."/>
            <person name="Clum A."/>
            <person name="Ohm R."/>
            <person name="Martin F."/>
            <person name="Silar P."/>
            <person name="Natvig D."/>
            <person name="Lalanne C."/>
            <person name="Gautier V."/>
            <person name="Ament-Velasquez S.L."/>
            <person name="Kruys A."/>
            <person name="Hutchinson M.I."/>
            <person name="Powell A.J."/>
            <person name="Barry K."/>
            <person name="Miller A.N."/>
            <person name="Grigoriev I.V."/>
            <person name="Debuchy R."/>
            <person name="Gladieux P."/>
            <person name="Thoren M.H."/>
            <person name="Johannesson H."/>
        </authorList>
    </citation>
    <scope>NUCLEOTIDE SEQUENCE</scope>
    <source>
        <strain evidence="4">CBS 103.79</strain>
    </source>
</reference>
<evidence type="ECO:0000256" key="2">
    <source>
        <dbReference type="ARBA" id="ARBA00023026"/>
    </source>
</evidence>
<evidence type="ECO:0000313" key="4">
    <source>
        <dbReference type="EMBL" id="KAK3903406.1"/>
    </source>
</evidence>
<gene>
    <name evidence="4" type="ORF">C8A05DRAFT_32845</name>
</gene>
<keyword evidence="5" id="KW-1185">Reference proteome</keyword>
<reference evidence="4" key="1">
    <citation type="journal article" date="2023" name="Mol. Phylogenet. Evol.">
        <title>Genome-scale phylogeny and comparative genomics of the fungal order Sordariales.</title>
        <authorList>
            <person name="Hensen N."/>
            <person name="Bonometti L."/>
            <person name="Westerberg I."/>
            <person name="Brannstrom I.O."/>
            <person name="Guillou S."/>
            <person name="Cros-Aarteil S."/>
            <person name="Calhoun S."/>
            <person name="Haridas S."/>
            <person name="Kuo A."/>
            <person name="Mondo S."/>
            <person name="Pangilinan J."/>
            <person name="Riley R."/>
            <person name="LaButti K."/>
            <person name="Andreopoulos B."/>
            <person name="Lipzen A."/>
            <person name="Chen C."/>
            <person name="Yan M."/>
            <person name="Daum C."/>
            <person name="Ng V."/>
            <person name="Clum A."/>
            <person name="Steindorff A."/>
            <person name="Ohm R.A."/>
            <person name="Martin F."/>
            <person name="Silar P."/>
            <person name="Natvig D.O."/>
            <person name="Lalanne C."/>
            <person name="Gautier V."/>
            <person name="Ament-Velasquez S.L."/>
            <person name="Kruys A."/>
            <person name="Hutchinson M.I."/>
            <person name="Powell A.J."/>
            <person name="Barry K."/>
            <person name="Miller A.N."/>
            <person name="Grigoriev I.V."/>
            <person name="Debuchy R."/>
            <person name="Gladieux P."/>
            <person name="Hiltunen Thoren M."/>
            <person name="Johannesson H."/>
        </authorList>
    </citation>
    <scope>NUCLEOTIDE SEQUENCE</scope>
    <source>
        <strain evidence="4">CBS 103.79</strain>
    </source>
</reference>
<name>A0AAN6MM20_9PEZI</name>
<evidence type="ECO:0000256" key="3">
    <source>
        <dbReference type="SAM" id="SignalP"/>
    </source>
</evidence>